<dbReference type="GO" id="GO:0016705">
    <property type="term" value="F:oxidoreductase activity, acting on paired donors, with incorporation or reduction of molecular oxygen"/>
    <property type="evidence" value="ECO:0007669"/>
    <property type="project" value="InterPro"/>
</dbReference>
<dbReference type="Pfam" id="PF00296">
    <property type="entry name" value="Bac_luciferase"/>
    <property type="match status" value="1"/>
</dbReference>
<dbReference type="SUPFAM" id="SSF51679">
    <property type="entry name" value="Bacterial luciferase-like"/>
    <property type="match status" value="1"/>
</dbReference>
<dbReference type="InterPro" id="IPR050766">
    <property type="entry name" value="Bact_Lucif_Oxidored"/>
</dbReference>
<proteinExistence type="predicted"/>
<dbReference type="InterPro" id="IPR011251">
    <property type="entry name" value="Luciferase-like_dom"/>
</dbReference>
<sequence>MESSTVGKTYHFSRFFYTAPLKSRTCARTAVSSWAAPAAGPSQFEELPRAMKRLADVKISTLDLVPVRHDKGPAESLRNSLNLAQHVEKLGYNRFWVAEHHNMDGIASSATAVLLAYLAGGTSTIRVGSGGIMLPNHAPLVIAEQFGTLASLYPGRIDLGLGRAPGSDQMTARALRRERSGSADDFPDDVTELMEYLGPRTPDQKVIAVPGSNTNVPIWLLGSSLFSAQLAGMRGLPYAFASHFAPRYMHEAIRVYRNHFQPSEVLDKPYVMLGVPLSAADTDERAEYLATSVYQRILALMRGHSLMQRPPVESMDGLWLPHEREAVASFLGLAMVGGPDKIRAKLDVLLEQTDADELIFTCDMYEHEDRLRSYEILAQVAHG</sequence>
<organism evidence="4 5">
    <name type="scientific">Pseudomonas syringae pv. coryli</name>
    <dbReference type="NCBI Taxonomy" id="317659"/>
    <lineage>
        <taxon>Bacteria</taxon>
        <taxon>Pseudomonadati</taxon>
        <taxon>Pseudomonadota</taxon>
        <taxon>Gammaproteobacteria</taxon>
        <taxon>Pseudomonadales</taxon>
        <taxon>Pseudomonadaceae</taxon>
        <taxon>Pseudomonas</taxon>
    </lineage>
</organism>
<dbReference type="InterPro" id="IPR019949">
    <property type="entry name" value="CmoO-like"/>
</dbReference>
<evidence type="ECO:0000256" key="1">
    <source>
        <dbReference type="ARBA" id="ARBA00007789"/>
    </source>
</evidence>
<name>A0A0P9SCC7_9PSED</name>
<dbReference type="Gene3D" id="3.20.20.30">
    <property type="entry name" value="Luciferase-like domain"/>
    <property type="match status" value="1"/>
</dbReference>
<dbReference type="NCBIfam" id="TIGR03558">
    <property type="entry name" value="oxido_grp_1"/>
    <property type="match status" value="1"/>
</dbReference>
<feature type="domain" description="Luciferase-like" evidence="3">
    <location>
        <begin position="66"/>
        <end position="353"/>
    </location>
</feature>
<dbReference type="GO" id="GO:0005829">
    <property type="term" value="C:cytosol"/>
    <property type="evidence" value="ECO:0007669"/>
    <property type="project" value="TreeGrafter"/>
</dbReference>
<comment type="similarity">
    <text evidence="1">To bacterial alkanal monooxygenase alpha and beta chains.</text>
</comment>
<dbReference type="EMBL" id="LJQC01000688">
    <property type="protein sequence ID" value="KPW95671.1"/>
    <property type="molecule type" value="Genomic_DNA"/>
</dbReference>
<reference evidence="4 5" key="1">
    <citation type="submission" date="2015-09" db="EMBL/GenBank/DDBJ databases">
        <title>Genome announcement of multiple Pseudomonas syringae strains.</title>
        <authorList>
            <person name="Thakur S."/>
            <person name="Wang P.W."/>
            <person name="Gong Y."/>
            <person name="Weir B.S."/>
            <person name="Guttman D.S."/>
        </authorList>
    </citation>
    <scope>NUCLEOTIDE SEQUENCE [LARGE SCALE GENOMIC DNA]</scope>
    <source>
        <strain evidence="4 5">ICMP17001</strain>
    </source>
</reference>
<evidence type="ECO:0000313" key="4">
    <source>
        <dbReference type="EMBL" id="KPW95671.1"/>
    </source>
</evidence>
<dbReference type="Proteomes" id="UP000051335">
    <property type="component" value="Unassembled WGS sequence"/>
</dbReference>
<evidence type="ECO:0000313" key="5">
    <source>
        <dbReference type="Proteomes" id="UP000051335"/>
    </source>
</evidence>
<dbReference type="InterPro" id="IPR036661">
    <property type="entry name" value="Luciferase-like_sf"/>
</dbReference>
<dbReference type="PANTHER" id="PTHR30137:SF6">
    <property type="entry name" value="LUCIFERASE-LIKE MONOOXYGENASE"/>
    <property type="match status" value="1"/>
</dbReference>
<evidence type="ECO:0000256" key="2">
    <source>
        <dbReference type="ARBA" id="ARBA00074555"/>
    </source>
</evidence>
<dbReference type="AlphaFoldDB" id="A0A0P9SCC7"/>
<dbReference type="PATRIC" id="fig|317659.3.peg.545"/>
<accession>A0A0P9SCC7</accession>
<keyword evidence="5" id="KW-1185">Reference proteome</keyword>
<gene>
    <name evidence="4" type="ORF">ALO75_04134</name>
</gene>
<dbReference type="PANTHER" id="PTHR30137">
    <property type="entry name" value="LUCIFERASE-LIKE MONOOXYGENASE"/>
    <property type="match status" value="1"/>
</dbReference>
<dbReference type="FunFam" id="3.20.20.30:FF:000002">
    <property type="entry name" value="LLM class flavin-dependent oxidoreductase"/>
    <property type="match status" value="1"/>
</dbReference>
<evidence type="ECO:0000259" key="3">
    <source>
        <dbReference type="Pfam" id="PF00296"/>
    </source>
</evidence>
<protein>
    <recommendedName>
        <fullName evidence="2">Luciferase-like monooxygenase</fullName>
    </recommendedName>
</protein>
<comment type="caution">
    <text evidence="4">The sequence shown here is derived from an EMBL/GenBank/DDBJ whole genome shotgun (WGS) entry which is preliminary data.</text>
</comment>